<dbReference type="SUPFAM" id="SSF46785">
    <property type="entry name" value="Winged helix' DNA-binding domain"/>
    <property type="match status" value="1"/>
</dbReference>
<dbReference type="InterPro" id="IPR000944">
    <property type="entry name" value="Tscrpt_reg_Rrf2"/>
</dbReference>
<gene>
    <name evidence="1" type="ORF">ACFQ5X_36185</name>
</gene>
<dbReference type="PANTHER" id="PTHR33221">
    <property type="entry name" value="WINGED HELIX-TURN-HELIX TRANSCRIPTIONAL REGULATOR, RRF2 FAMILY"/>
    <property type="match status" value="1"/>
</dbReference>
<proteinExistence type="predicted"/>
<dbReference type="Pfam" id="PF02082">
    <property type="entry name" value="Rrf2"/>
    <property type="match status" value="1"/>
</dbReference>
<reference evidence="2" key="1">
    <citation type="journal article" date="2019" name="Int. J. Syst. Evol. Microbiol.">
        <title>The Global Catalogue of Microorganisms (GCM) 10K type strain sequencing project: providing services to taxonomists for standard genome sequencing and annotation.</title>
        <authorList>
            <consortium name="The Broad Institute Genomics Platform"/>
            <consortium name="The Broad Institute Genome Sequencing Center for Infectious Disease"/>
            <person name="Wu L."/>
            <person name="Ma J."/>
        </authorList>
    </citation>
    <scope>NUCLEOTIDE SEQUENCE [LARGE SCALE GENOMIC DNA]</scope>
    <source>
        <strain evidence="2">CGMCC 4.7020</strain>
    </source>
</reference>
<dbReference type="InterPro" id="IPR036388">
    <property type="entry name" value="WH-like_DNA-bd_sf"/>
</dbReference>
<dbReference type="EMBL" id="JBHTMM010000073">
    <property type="protein sequence ID" value="MFD1311239.1"/>
    <property type="molecule type" value="Genomic_DNA"/>
</dbReference>
<protein>
    <submittedName>
        <fullName evidence="1">Rrf2 family transcriptional regulator</fullName>
    </submittedName>
</protein>
<evidence type="ECO:0000313" key="2">
    <source>
        <dbReference type="Proteomes" id="UP001597058"/>
    </source>
</evidence>
<dbReference type="PANTHER" id="PTHR33221:SF15">
    <property type="entry name" value="HTH-TYPE TRANSCRIPTIONAL REGULATOR YWGB-RELATED"/>
    <property type="match status" value="1"/>
</dbReference>
<accession>A0ABW3XRQ0</accession>
<sequence>MSANSRLTVAVHVLTWMVLDRQGGNEVATSERIASSVNTNPVVIRRCLGDLRKAGLVEARRGTGAGWLVTREPETVTLLDVYEALDEGGVFGMHNSEPNQSCPVGFGIRPTLRHVYDGVEDTMRKQLAGTTIADVLRDVLAQERAKGQAE</sequence>
<comment type="caution">
    <text evidence="1">The sequence shown here is derived from an EMBL/GenBank/DDBJ whole genome shotgun (WGS) entry which is preliminary data.</text>
</comment>
<organism evidence="1 2">
    <name type="scientific">Streptomyces kaempferi</name>
    <dbReference type="NCBI Taxonomy" id="333725"/>
    <lineage>
        <taxon>Bacteria</taxon>
        <taxon>Bacillati</taxon>
        <taxon>Actinomycetota</taxon>
        <taxon>Actinomycetes</taxon>
        <taxon>Kitasatosporales</taxon>
        <taxon>Streptomycetaceae</taxon>
        <taxon>Streptomyces</taxon>
    </lineage>
</organism>
<evidence type="ECO:0000313" key="1">
    <source>
        <dbReference type="EMBL" id="MFD1311239.1"/>
    </source>
</evidence>
<dbReference type="PROSITE" id="PS51197">
    <property type="entry name" value="HTH_RRF2_2"/>
    <property type="match status" value="1"/>
</dbReference>
<dbReference type="Gene3D" id="1.10.10.10">
    <property type="entry name" value="Winged helix-like DNA-binding domain superfamily/Winged helix DNA-binding domain"/>
    <property type="match status" value="1"/>
</dbReference>
<dbReference type="RefSeq" id="WP_168525828.1">
    <property type="nucleotide sequence ID" value="NZ_JBHSKH010000057.1"/>
</dbReference>
<name>A0ABW3XRQ0_9ACTN</name>
<dbReference type="InterPro" id="IPR036390">
    <property type="entry name" value="WH_DNA-bd_sf"/>
</dbReference>
<dbReference type="Proteomes" id="UP001597058">
    <property type="component" value="Unassembled WGS sequence"/>
</dbReference>
<keyword evidence="2" id="KW-1185">Reference proteome</keyword>